<dbReference type="AlphaFoldDB" id="A0A1B6DQY9"/>
<proteinExistence type="predicted"/>
<keyword evidence="1" id="KW-0732">Signal</keyword>
<feature type="signal peptide" evidence="1">
    <location>
        <begin position="1"/>
        <end position="16"/>
    </location>
</feature>
<sequence length="198" mass="21838">MTSLLYLFLLAGSVFGASEDTNQEEGRSIGSGLARSMLADIAKELIARSGSNSQVLSLNLTNLVILLVLKGLLFGAAMFGTGTYKGRNAEEYTDDYMPQTQPIITESEILLLITYLMGETNEKYDCLKKVACNEPKKAKEYVAAGKMLLKGAKIFNRVIPLNPKYEHLLYELQQATQYSAEGGICDHQYSCSSRPNFI</sequence>
<protein>
    <submittedName>
        <fullName evidence="2">Uncharacterized protein</fullName>
    </submittedName>
</protein>
<gene>
    <name evidence="2" type="ORF">g.31586</name>
</gene>
<evidence type="ECO:0000313" key="2">
    <source>
        <dbReference type="EMBL" id="JAS28098.1"/>
    </source>
</evidence>
<dbReference type="EMBL" id="GEDC01009200">
    <property type="protein sequence ID" value="JAS28098.1"/>
    <property type="molecule type" value="Transcribed_RNA"/>
</dbReference>
<evidence type="ECO:0000256" key="1">
    <source>
        <dbReference type="SAM" id="SignalP"/>
    </source>
</evidence>
<reference evidence="2" key="1">
    <citation type="submission" date="2015-12" db="EMBL/GenBank/DDBJ databases">
        <title>De novo transcriptome assembly of four potential Pierce s Disease insect vectors from Arizona vineyards.</title>
        <authorList>
            <person name="Tassone E.E."/>
        </authorList>
    </citation>
    <scope>NUCLEOTIDE SEQUENCE</scope>
</reference>
<organism evidence="2">
    <name type="scientific">Clastoptera arizonana</name>
    <name type="common">Arizona spittle bug</name>
    <dbReference type="NCBI Taxonomy" id="38151"/>
    <lineage>
        <taxon>Eukaryota</taxon>
        <taxon>Metazoa</taxon>
        <taxon>Ecdysozoa</taxon>
        <taxon>Arthropoda</taxon>
        <taxon>Hexapoda</taxon>
        <taxon>Insecta</taxon>
        <taxon>Pterygota</taxon>
        <taxon>Neoptera</taxon>
        <taxon>Paraneoptera</taxon>
        <taxon>Hemiptera</taxon>
        <taxon>Auchenorrhyncha</taxon>
        <taxon>Cercopoidea</taxon>
        <taxon>Clastopteridae</taxon>
        <taxon>Clastoptera</taxon>
    </lineage>
</organism>
<accession>A0A1B6DQY9</accession>
<feature type="chain" id="PRO_5008581586" evidence="1">
    <location>
        <begin position="17"/>
        <end position="198"/>
    </location>
</feature>
<name>A0A1B6DQY9_9HEMI</name>